<dbReference type="SMART" id="SM00052">
    <property type="entry name" value="EAL"/>
    <property type="match status" value="1"/>
</dbReference>
<dbReference type="CDD" id="cd01948">
    <property type="entry name" value="EAL"/>
    <property type="match status" value="1"/>
</dbReference>
<dbReference type="InterPro" id="IPR000160">
    <property type="entry name" value="GGDEF_dom"/>
</dbReference>
<reference evidence="3 4" key="1">
    <citation type="submission" date="2019-12" db="EMBL/GenBank/DDBJ databases">
        <authorList>
            <person name="Li M."/>
        </authorList>
    </citation>
    <scope>NUCLEOTIDE SEQUENCE [LARGE SCALE GENOMIC DNA]</scope>
    <source>
        <strain evidence="3 4">GBMRC 2024</strain>
    </source>
</reference>
<protein>
    <submittedName>
        <fullName evidence="3">EAL domain-containing protein</fullName>
    </submittedName>
</protein>
<dbReference type="InterPro" id="IPR029787">
    <property type="entry name" value="Nucleotide_cyclase"/>
</dbReference>
<dbReference type="RefSeq" id="WP_160895329.1">
    <property type="nucleotide sequence ID" value="NZ_WUMU01000017.1"/>
</dbReference>
<accession>A0A6L7G4A9</accession>
<dbReference type="Pfam" id="PF00990">
    <property type="entry name" value="GGDEF"/>
    <property type="match status" value="1"/>
</dbReference>
<feature type="domain" description="EAL" evidence="1">
    <location>
        <begin position="313"/>
        <end position="568"/>
    </location>
</feature>
<dbReference type="CDD" id="cd01949">
    <property type="entry name" value="GGDEF"/>
    <property type="match status" value="1"/>
</dbReference>
<keyword evidence="4" id="KW-1185">Reference proteome</keyword>
<dbReference type="GO" id="GO:0071111">
    <property type="term" value="F:cyclic-guanylate-specific phosphodiesterase activity"/>
    <property type="evidence" value="ECO:0007669"/>
    <property type="project" value="InterPro"/>
</dbReference>
<dbReference type="InterPro" id="IPR050706">
    <property type="entry name" value="Cyclic-di-GMP_PDE-like"/>
</dbReference>
<evidence type="ECO:0000259" key="1">
    <source>
        <dbReference type="PROSITE" id="PS50883"/>
    </source>
</evidence>
<dbReference type="Proteomes" id="UP000477911">
    <property type="component" value="Unassembled WGS sequence"/>
</dbReference>
<dbReference type="Gene3D" id="3.30.70.270">
    <property type="match status" value="1"/>
</dbReference>
<dbReference type="InterPro" id="IPR043128">
    <property type="entry name" value="Rev_trsase/Diguanyl_cyclase"/>
</dbReference>
<dbReference type="SUPFAM" id="SSF55073">
    <property type="entry name" value="Nucleotide cyclase"/>
    <property type="match status" value="1"/>
</dbReference>
<dbReference type="Pfam" id="PF00563">
    <property type="entry name" value="EAL"/>
    <property type="match status" value="1"/>
</dbReference>
<dbReference type="PROSITE" id="PS50883">
    <property type="entry name" value="EAL"/>
    <property type="match status" value="1"/>
</dbReference>
<dbReference type="NCBIfam" id="TIGR00254">
    <property type="entry name" value="GGDEF"/>
    <property type="match status" value="1"/>
</dbReference>
<feature type="domain" description="GGDEF" evidence="2">
    <location>
        <begin position="171"/>
        <end position="305"/>
    </location>
</feature>
<dbReference type="PANTHER" id="PTHR33121:SF70">
    <property type="entry name" value="SIGNALING PROTEIN YKOW"/>
    <property type="match status" value="1"/>
</dbReference>
<name>A0A6L7G4A9_9RHOB</name>
<dbReference type="InterPro" id="IPR001633">
    <property type="entry name" value="EAL_dom"/>
</dbReference>
<proteinExistence type="predicted"/>
<sequence>MSPYQSMDSAGKSRFLADEYALVAEPLLTRIQTETGAAALCLHVLAKGMGLAQGWHLSQGDPALRPPLETTSRPAPAGITRLALGEDPAHPLAVLSLPAGLPAPPARSLRALTRLTEGFCLRWALEEDLLHSRRRIRRLEHLARRDPLTGLLGRSAFQALLQQRIGAGETGPFALVMLEIEGFRATSTLYGPAFADLYLRTLASALRRSLPVDALTARLGGDAFVFAVPMPSPAARCLEVMLGRIRSAILRATARLGRPGLGRVRMGAALWPDHAQGLSRLCDLATRSLQARRDSGQPGYCLHSPGTPAPPDPRQLRHHLPQALARQEIVPFFQPIYDLQSGRRRGYEALARWEHPDLGRLMPSRFATLFEDHRHASRLTLTLARHALNEVSERCWKQGDAASVGLNLTIFDLHSPEIVFDLQTLVCDCNASWSDIIIEVTETVMMGARHGPVFRTLEELRRRGARIALDDFGTGYGSLRHLGGWPVDILKLDRGFIARMDSSPTDAGVVRALVRLARDTGLEIVAEGIETPAQLVALREMGCHLGQGYLFHPALPGPEIARAPACGFDLGALCG</sequence>
<dbReference type="SUPFAM" id="SSF141868">
    <property type="entry name" value="EAL domain-like"/>
    <property type="match status" value="1"/>
</dbReference>
<dbReference type="PANTHER" id="PTHR33121">
    <property type="entry name" value="CYCLIC DI-GMP PHOSPHODIESTERASE PDEF"/>
    <property type="match status" value="1"/>
</dbReference>
<dbReference type="Gene3D" id="3.20.20.450">
    <property type="entry name" value="EAL domain"/>
    <property type="match status" value="1"/>
</dbReference>
<dbReference type="PROSITE" id="PS50887">
    <property type="entry name" value="GGDEF"/>
    <property type="match status" value="1"/>
</dbReference>
<evidence type="ECO:0000313" key="4">
    <source>
        <dbReference type="Proteomes" id="UP000477911"/>
    </source>
</evidence>
<organism evidence="3 4">
    <name type="scientific">Pseudooceanicola albus</name>
    <dbReference type="NCBI Taxonomy" id="2692189"/>
    <lineage>
        <taxon>Bacteria</taxon>
        <taxon>Pseudomonadati</taxon>
        <taxon>Pseudomonadota</taxon>
        <taxon>Alphaproteobacteria</taxon>
        <taxon>Rhodobacterales</taxon>
        <taxon>Paracoccaceae</taxon>
        <taxon>Pseudooceanicola</taxon>
    </lineage>
</organism>
<evidence type="ECO:0000313" key="3">
    <source>
        <dbReference type="EMBL" id="MXN19204.1"/>
    </source>
</evidence>
<dbReference type="AlphaFoldDB" id="A0A6L7G4A9"/>
<comment type="caution">
    <text evidence="3">The sequence shown here is derived from an EMBL/GenBank/DDBJ whole genome shotgun (WGS) entry which is preliminary data.</text>
</comment>
<dbReference type="InterPro" id="IPR035919">
    <property type="entry name" value="EAL_sf"/>
</dbReference>
<dbReference type="SMART" id="SM00267">
    <property type="entry name" value="GGDEF"/>
    <property type="match status" value="1"/>
</dbReference>
<evidence type="ECO:0000259" key="2">
    <source>
        <dbReference type="PROSITE" id="PS50887"/>
    </source>
</evidence>
<dbReference type="EMBL" id="WUMU01000017">
    <property type="protein sequence ID" value="MXN19204.1"/>
    <property type="molecule type" value="Genomic_DNA"/>
</dbReference>
<gene>
    <name evidence="3" type="ORF">GR170_15285</name>
</gene>